<feature type="region of interest" description="Disordered" evidence="1">
    <location>
        <begin position="46"/>
        <end position="72"/>
    </location>
</feature>
<protein>
    <recommendedName>
        <fullName evidence="3">Ig-like domain-containing protein</fullName>
    </recommendedName>
</protein>
<comment type="caution">
    <text evidence="4">The sequence shown here is derived from an EMBL/GenBank/DDBJ whole genome shotgun (WGS) entry which is preliminary data.</text>
</comment>
<accession>A0ABV5EL02</accession>
<keyword evidence="2" id="KW-0812">Transmembrane</keyword>
<dbReference type="PROSITE" id="PS50835">
    <property type="entry name" value="IG_LIKE"/>
    <property type="match status" value="1"/>
</dbReference>
<organism evidence="4 5">
    <name type="scientific">Streptomyces broussonetiae</name>
    <dbReference type="NCBI Taxonomy" id="2686304"/>
    <lineage>
        <taxon>Bacteria</taxon>
        <taxon>Bacillati</taxon>
        <taxon>Actinomycetota</taxon>
        <taxon>Actinomycetes</taxon>
        <taxon>Kitasatosporales</taxon>
        <taxon>Streptomycetaceae</taxon>
        <taxon>Streptomyces</taxon>
    </lineage>
</organism>
<keyword evidence="2" id="KW-1133">Transmembrane helix</keyword>
<name>A0ABV5EL02_9ACTN</name>
<keyword evidence="5" id="KW-1185">Reference proteome</keyword>
<proteinExistence type="predicted"/>
<evidence type="ECO:0000256" key="2">
    <source>
        <dbReference type="SAM" id="Phobius"/>
    </source>
</evidence>
<evidence type="ECO:0000313" key="4">
    <source>
        <dbReference type="EMBL" id="MFB8777466.1"/>
    </source>
</evidence>
<evidence type="ECO:0000313" key="5">
    <source>
        <dbReference type="Proteomes" id="UP001585080"/>
    </source>
</evidence>
<gene>
    <name evidence="4" type="ORF">VSS16_32935</name>
</gene>
<feature type="region of interest" description="Disordered" evidence="1">
    <location>
        <begin position="1"/>
        <end position="32"/>
    </location>
</feature>
<dbReference type="RefSeq" id="WP_376735925.1">
    <property type="nucleotide sequence ID" value="NZ_JAYMRP010000045.1"/>
</dbReference>
<reference evidence="4 5" key="1">
    <citation type="submission" date="2024-01" db="EMBL/GenBank/DDBJ databases">
        <title>Genome mining of biosynthetic gene clusters to explore secondary metabolites of Streptomyces sp.</title>
        <authorList>
            <person name="Baig A."/>
            <person name="Ajitkumar Shintre N."/>
            <person name="Kumar H."/>
            <person name="Anbarasu A."/>
            <person name="Ramaiah S."/>
        </authorList>
    </citation>
    <scope>NUCLEOTIDE SEQUENCE [LARGE SCALE GENOMIC DNA]</scope>
    <source>
        <strain evidence="4 5">A57</strain>
    </source>
</reference>
<dbReference type="Proteomes" id="UP001585080">
    <property type="component" value="Unassembled WGS sequence"/>
</dbReference>
<keyword evidence="2" id="KW-0472">Membrane</keyword>
<feature type="compositionally biased region" description="Basic and acidic residues" evidence="1">
    <location>
        <begin position="1"/>
        <end position="11"/>
    </location>
</feature>
<feature type="domain" description="Ig-like" evidence="3">
    <location>
        <begin position="133"/>
        <end position="235"/>
    </location>
</feature>
<feature type="transmembrane region" description="Helical" evidence="2">
    <location>
        <begin position="114"/>
        <end position="131"/>
    </location>
</feature>
<dbReference type="InterPro" id="IPR007110">
    <property type="entry name" value="Ig-like_dom"/>
</dbReference>
<sequence length="235" mass="25177">MTARGDDRRPASPEADEPTQALTPAAPPDAEYSATVLATHWVQGPVPDETLVADPGTGAAGPAPETLPDRTDGTVLRFGPGVTAADAHRTHRTLPVVAPPPPAPRRRRLRRHTLPALVLLCVLAFLAWQRLGPSVEVRDVTVTARPTALECDGTADIVALVTTNGRPGKLTYRWIRSDGTASGVLSEVLVRGQRQARIHLLWTFEGEGHHTARADLRILSPASRTASTHLTYDCA</sequence>
<feature type="compositionally biased region" description="Low complexity" evidence="1">
    <location>
        <begin position="55"/>
        <end position="64"/>
    </location>
</feature>
<dbReference type="EMBL" id="JAYMRP010000045">
    <property type="protein sequence ID" value="MFB8777466.1"/>
    <property type="molecule type" value="Genomic_DNA"/>
</dbReference>
<evidence type="ECO:0000256" key="1">
    <source>
        <dbReference type="SAM" id="MobiDB-lite"/>
    </source>
</evidence>
<evidence type="ECO:0000259" key="3">
    <source>
        <dbReference type="PROSITE" id="PS50835"/>
    </source>
</evidence>